<protein>
    <submittedName>
        <fullName evidence="5">Carbohydrate ABC transporter ATP-binding protein (CUT1 family)</fullName>
    </submittedName>
</protein>
<keyword evidence="1" id="KW-0813">Transport</keyword>
<dbReference type="Proteomes" id="UP000294919">
    <property type="component" value="Unassembled WGS sequence"/>
</dbReference>
<dbReference type="InterPro" id="IPR017871">
    <property type="entry name" value="ABC_transporter-like_CS"/>
</dbReference>
<accession>A0A4R2KWL6</accession>
<gene>
    <name evidence="5" type="ORF">EV214_10644</name>
</gene>
<dbReference type="PROSITE" id="PS50893">
    <property type="entry name" value="ABC_TRANSPORTER_2"/>
    <property type="match status" value="1"/>
</dbReference>
<evidence type="ECO:0000313" key="6">
    <source>
        <dbReference type="Proteomes" id="UP000294919"/>
    </source>
</evidence>
<evidence type="ECO:0000313" key="5">
    <source>
        <dbReference type="EMBL" id="TCO77402.1"/>
    </source>
</evidence>
<dbReference type="InterPro" id="IPR003439">
    <property type="entry name" value="ABC_transporter-like_ATP-bd"/>
</dbReference>
<name>A0A4R2KWL6_9FIRM</name>
<dbReference type="SUPFAM" id="SSF52540">
    <property type="entry name" value="P-loop containing nucleoside triphosphate hydrolases"/>
    <property type="match status" value="1"/>
</dbReference>
<keyword evidence="3 5" id="KW-0067">ATP-binding</keyword>
<dbReference type="PANTHER" id="PTHR42781:SF4">
    <property type="entry name" value="SPERMIDINE_PUTRESCINE IMPORT ATP-BINDING PROTEIN POTA"/>
    <property type="match status" value="1"/>
</dbReference>
<evidence type="ECO:0000259" key="4">
    <source>
        <dbReference type="PROSITE" id="PS50893"/>
    </source>
</evidence>
<dbReference type="GO" id="GO:0005524">
    <property type="term" value="F:ATP binding"/>
    <property type="evidence" value="ECO:0007669"/>
    <property type="project" value="UniProtKB-KW"/>
</dbReference>
<dbReference type="Gene3D" id="3.40.50.300">
    <property type="entry name" value="P-loop containing nucleotide triphosphate hydrolases"/>
    <property type="match status" value="1"/>
</dbReference>
<evidence type="ECO:0000256" key="1">
    <source>
        <dbReference type="ARBA" id="ARBA00022448"/>
    </source>
</evidence>
<keyword evidence="2" id="KW-0547">Nucleotide-binding</keyword>
<dbReference type="OrthoDB" id="9804199at2"/>
<dbReference type="AlphaFoldDB" id="A0A4R2KWL6"/>
<feature type="domain" description="ABC transporter" evidence="4">
    <location>
        <begin position="3"/>
        <end position="211"/>
    </location>
</feature>
<dbReference type="InterPro" id="IPR027417">
    <property type="entry name" value="P-loop_NTPase"/>
</dbReference>
<dbReference type="PROSITE" id="PS00211">
    <property type="entry name" value="ABC_TRANSPORTER_1"/>
    <property type="match status" value="1"/>
</dbReference>
<comment type="caution">
    <text evidence="5">The sequence shown here is derived from an EMBL/GenBank/DDBJ whole genome shotgun (WGS) entry which is preliminary data.</text>
</comment>
<dbReference type="EMBL" id="SLWV01000006">
    <property type="protein sequence ID" value="TCO77402.1"/>
    <property type="molecule type" value="Genomic_DNA"/>
</dbReference>
<dbReference type="InterPro" id="IPR050093">
    <property type="entry name" value="ABC_SmlMolc_Importer"/>
</dbReference>
<dbReference type="Pfam" id="PF00005">
    <property type="entry name" value="ABC_tran"/>
    <property type="match status" value="1"/>
</dbReference>
<keyword evidence="6" id="KW-1185">Reference proteome</keyword>
<dbReference type="PANTHER" id="PTHR42781">
    <property type="entry name" value="SPERMIDINE/PUTRESCINE IMPORT ATP-BINDING PROTEIN POTA"/>
    <property type="match status" value="1"/>
</dbReference>
<dbReference type="SMART" id="SM00382">
    <property type="entry name" value="AAA"/>
    <property type="match status" value="1"/>
</dbReference>
<evidence type="ECO:0000256" key="2">
    <source>
        <dbReference type="ARBA" id="ARBA00022741"/>
    </source>
</evidence>
<reference evidence="5 6" key="1">
    <citation type="submission" date="2019-03" db="EMBL/GenBank/DDBJ databases">
        <title>Genomic Encyclopedia of Type Strains, Phase IV (KMG-IV): sequencing the most valuable type-strain genomes for metagenomic binning, comparative biology and taxonomic classification.</title>
        <authorList>
            <person name="Goeker M."/>
        </authorList>
    </citation>
    <scope>NUCLEOTIDE SEQUENCE [LARGE SCALE GENOMIC DNA]</scope>
    <source>
        <strain evidence="5 6">DSM 102940</strain>
    </source>
</reference>
<organism evidence="5 6">
    <name type="scientific">Marinisporobacter balticus</name>
    <dbReference type="NCBI Taxonomy" id="2018667"/>
    <lineage>
        <taxon>Bacteria</taxon>
        <taxon>Bacillati</taxon>
        <taxon>Bacillota</taxon>
        <taxon>Clostridia</taxon>
        <taxon>Peptostreptococcales</taxon>
        <taxon>Thermotaleaceae</taxon>
        <taxon>Marinisporobacter</taxon>
    </lineage>
</organism>
<sequence>MNVMIGQLTKKYKDHLILDNITIQLKAGGFYGFKGSNGAGKSTLFRIIAGLERPTCGTVTYDGEKLNSTILKRITYMHQKPYMMKTSVEENILYPLKIRGLGYEIYRQKVKDIMFELDLYKLRTQLATQLSGGEMQKVALARALIFEPEILLMDEPTAHVDKQTVQAIETMLLKRKCQDHMMTAVITHDEDQLVNLFEQVIQVENHCVFYV</sequence>
<dbReference type="GO" id="GO:0016887">
    <property type="term" value="F:ATP hydrolysis activity"/>
    <property type="evidence" value="ECO:0007669"/>
    <property type="project" value="InterPro"/>
</dbReference>
<evidence type="ECO:0000256" key="3">
    <source>
        <dbReference type="ARBA" id="ARBA00022840"/>
    </source>
</evidence>
<proteinExistence type="predicted"/>
<dbReference type="InterPro" id="IPR003593">
    <property type="entry name" value="AAA+_ATPase"/>
</dbReference>